<dbReference type="EMBL" id="DS028098">
    <property type="protein sequence ID" value="KMP09156.1"/>
    <property type="molecule type" value="Genomic_DNA"/>
</dbReference>
<protein>
    <submittedName>
        <fullName evidence="1">Uncharacterized protein</fullName>
    </submittedName>
</protein>
<accession>A0A0J6YKJ6</accession>
<organism evidence="1 2">
    <name type="scientific">Coccidioides immitis RMSCC 2394</name>
    <dbReference type="NCBI Taxonomy" id="404692"/>
    <lineage>
        <taxon>Eukaryota</taxon>
        <taxon>Fungi</taxon>
        <taxon>Dikarya</taxon>
        <taxon>Ascomycota</taxon>
        <taxon>Pezizomycotina</taxon>
        <taxon>Eurotiomycetes</taxon>
        <taxon>Eurotiomycetidae</taxon>
        <taxon>Onygenales</taxon>
        <taxon>Onygenaceae</taxon>
        <taxon>Coccidioides</taxon>
    </lineage>
</organism>
<gene>
    <name evidence="1" type="ORF">CIRG_08837</name>
</gene>
<reference evidence="2" key="1">
    <citation type="journal article" date="2010" name="Genome Res.">
        <title>Population genomic sequencing of Coccidioides fungi reveals recent hybridization and transposon control.</title>
        <authorList>
            <person name="Neafsey D.E."/>
            <person name="Barker B.M."/>
            <person name="Sharpton T.J."/>
            <person name="Stajich J.E."/>
            <person name="Park D.J."/>
            <person name="Whiston E."/>
            <person name="Hung C.-Y."/>
            <person name="McMahan C."/>
            <person name="White J."/>
            <person name="Sykes S."/>
            <person name="Heiman D."/>
            <person name="Young S."/>
            <person name="Zeng Q."/>
            <person name="Abouelleil A."/>
            <person name="Aftuck L."/>
            <person name="Bessette D."/>
            <person name="Brown A."/>
            <person name="FitzGerald M."/>
            <person name="Lui A."/>
            <person name="Macdonald J.P."/>
            <person name="Priest M."/>
            <person name="Orbach M.J."/>
            <person name="Galgiani J.N."/>
            <person name="Kirkland T.N."/>
            <person name="Cole G.T."/>
            <person name="Birren B.W."/>
            <person name="Henn M.R."/>
            <person name="Taylor J.W."/>
            <person name="Rounsley S.D."/>
        </authorList>
    </citation>
    <scope>NUCLEOTIDE SEQUENCE [LARGE SCALE GENOMIC DNA]</scope>
    <source>
        <strain evidence="2">RMSCC 2394</strain>
    </source>
</reference>
<dbReference type="Proteomes" id="UP000054565">
    <property type="component" value="Unassembled WGS sequence"/>
</dbReference>
<dbReference type="AlphaFoldDB" id="A0A0J6YKJ6"/>
<evidence type="ECO:0000313" key="1">
    <source>
        <dbReference type="EMBL" id="KMP09156.1"/>
    </source>
</evidence>
<name>A0A0J6YKJ6_COCIT</name>
<proteinExistence type="predicted"/>
<sequence length="48" mass="5813">MNRLSTTNTFSAREQLTRGDMYYYYDERRQGGIRREPKKSILLIDLRV</sequence>
<evidence type="ECO:0000313" key="2">
    <source>
        <dbReference type="Proteomes" id="UP000054565"/>
    </source>
</evidence>